<evidence type="ECO:0000313" key="1">
    <source>
        <dbReference type="EMBL" id="EGV65628.1"/>
    </source>
</evidence>
<organism evidence="2">
    <name type="scientific">Candida tenuis (strain ATCC 10573 / BCRC 21748 / CBS 615 / JCM 9827 / NBRC 10315 / NRRL Y-1498 / VKM Y-70)</name>
    <name type="common">Yeast</name>
    <name type="synonym">Yamadazyma tenuis</name>
    <dbReference type="NCBI Taxonomy" id="590646"/>
    <lineage>
        <taxon>Eukaryota</taxon>
        <taxon>Fungi</taxon>
        <taxon>Dikarya</taxon>
        <taxon>Ascomycota</taxon>
        <taxon>Saccharomycotina</taxon>
        <taxon>Pichiomycetes</taxon>
        <taxon>Debaryomycetaceae</taxon>
        <taxon>Yamadazyma</taxon>
    </lineage>
</organism>
<dbReference type="Proteomes" id="UP000000707">
    <property type="component" value="Unassembled WGS sequence"/>
</dbReference>
<gene>
    <name evidence="1" type="ORF">CANTEDRAFT_112494</name>
</gene>
<dbReference type="HOGENOM" id="CLU_2573649_0_0_1"/>
<reference evidence="1 2" key="1">
    <citation type="journal article" date="2011" name="Proc. Natl. Acad. Sci. U.S.A.">
        <title>Comparative genomics of xylose-fermenting fungi for enhanced biofuel production.</title>
        <authorList>
            <person name="Wohlbach D.J."/>
            <person name="Kuo A."/>
            <person name="Sato T.K."/>
            <person name="Potts K.M."/>
            <person name="Salamov A.A."/>
            <person name="LaButti K.M."/>
            <person name="Sun H."/>
            <person name="Clum A."/>
            <person name="Pangilinan J.L."/>
            <person name="Lindquist E.A."/>
            <person name="Lucas S."/>
            <person name="Lapidus A."/>
            <person name="Jin M."/>
            <person name="Gunawan C."/>
            <person name="Balan V."/>
            <person name="Dale B.E."/>
            <person name="Jeffries T.W."/>
            <person name="Zinkel R."/>
            <person name="Barry K.W."/>
            <person name="Grigoriev I.V."/>
            <person name="Gasch A.P."/>
        </authorList>
    </citation>
    <scope>NUCLEOTIDE SEQUENCE [LARGE SCALE GENOMIC DNA]</scope>
    <source>
        <strain evidence="2">ATCC 10573 / BCRC 21748 / CBS 615 / JCM 9827 / NBRC 10315 / NRRL Y-1498 / VKM Y-70</strain>
    </source>
</reference>
<dbReference type="GeneID" id="18246545"/>
<dbReference type="AlphaFoldDB" id="G3AZN2"/>
<protein>
    <submittedName>
        <fullName evidence="1">Uncharacterized protein</fullName>
    </submittedName>
</protein>
<sequence>MLVVDDCSQVQLQRWVARHQQVTQFNTVVVLVSFLTLQICIDVCGTNNLRPAVWQLNVANVQRLRQFKRALEIDDSDDSWC</sequence>
<accession>G3AZN2</accession>
<dbReference type="KEGG" id="cten:18246545"/>
<name>G3AZN2_CANTC</name>
<proteinExistence type="predicted"/>
<dbReference type="EMBL" id="GL996512">
    <property type="protein sequence ID" value="EGV65628.1"/>
    <property type="molecule type" value="Genomic_DNA"/>
</dbReference>
<evidence type="ECO:0000313" key="2">
    <source>
        <dbReference type="Proteomes" id="UP000000707"/>
    </source>
</evidence>
<keyword evidence="2" id="KW-1185">Reference proteome</keyword>